<organism evidence="1">
    <name type="scientific">Candidatus Moduliflexus flocculans</name>
    <dbReference type="NCBI Taxonomy" id="1499966"/>
    <lineage>
        <taxon>Bacteria</taxon>
        <taxon>Candidatus Moduliflexota</taxon>
        <taxon>Candidatus Moduliflexia</taxon>
        <taxon>Candidatus Moduliflexales</taxon>
        <taxon>Candidatus Moduliflexaceae</taxon>
    </lineage>
</organism>
<dbReference type="STRING" id="1499966.U14_00988"/>
<dbReference type="Proteomes" id="UP000030700">
    <property type="component" value="Unassembled WGS sequence"/>
</dbReference>
<accession>A0A0S6VUP5</accession>
<evidence type="ECO:0000313" key="1">
    <source>
        <dbReference type="EMBL" id="GAK49764.1"/>
    </source>
</evidence>
<sequence>MLAYQMKKTFFRFVIFSLLYSGIAYAELIIEADRPTLLTDPRVPTVLRVYRAAPEKTPEMNFTATVSDSQRVQMTQKGHLLYLFSRSLTNLGEIQIDIRSGAETATQTLTFQLSDRDSDQDGFPDVVELGDNAAFRDWFAAIADSLFYYPADTWYDWQQHCSGLVEFVFVEALKRHDSAWAANYRYLSDFSMSDERPYDYPDVPFLRTRLFRVNDGVFRPENVETDFAEHVNGTVLRAQNMVFVSKHVEDAKKGDILCFLHPDNIQMPSHLMIYIGAPPAFAKDEGFLVYHTGPGARSNGEMRKIRVRELMKHPDPSWRPVPQNPAFLGVFRWKILD</sequence>
<dbReference type="Pfam" id="PF06672">
    <property type="entry name" value="DUF1175"/>
    <property type="match status" value="1"/>
</dbReference>
<proteinExistence type="predicted"/>
<reference evidence="1" key="1">
    <citation type="journal article" date="2015" name="PeerJ">
        <title>First genomic representation of candidate bacterial phylum KSB3 points to enhanced environmental sensing as a trigger of wastewater bulking.</title>
        <authorList>
            <person name="Sekiguchi Y."/>
            <person name="Ohashi A."/>
            <person name="Parks D.H."/>
            <person name="Yamauchi T."/>
            <person name="Tyson G.W."/>
            <person name="Hugenholtz P."/>
        </authorList>
    </citation>
    <scope>NUCLEOTIDE SEQUENCE [LARGE SCALE GENOMIC DNA]</scope>
</reference>
<dbReference type="HOGENOM" id="CLU_865401_0_0_0"/>
<dbReference type="InterPro" id="IPR009558">
    <property type="entry name" value="DUF1175"/>
</dbReference>
<keyword evidence="2" id="KW-1185">Reference proteome</keyword>
<gene>
    <name evidence="1" type="ORF">U14_00988</name>
</gene>
<evidence type="ECO:0000313" key="2">
    <source>
        <dbReference type="Proteomes" id="UP000030700"/>
    </source>
</evidence>
<dbReference type="EMBL" id="DF820455">
    <property type="protein sequence ID" value="GAK49764.1"/>
    <property type="molecule type" value="Genomic_DNA"/>
</dbReference>
<name>A0A0S6VUP5_9BACT</name>
<protein>
    <submittedName>
        <fullName evidence="1">Uncharacterized protein TM_0986</fullName>
    </submittedName>
</protein>
<dbReference type="AlphaFoldDB" id="A0A0S6VUP5"/>